<dbReference type="EC" id="5.1.3.11" evidence="4"/>
<keyword evidence="3 4" id="KW-0413">Isomerase</keyword>
<comment type="catalytic activity">
    <reaction evidence="1 4">
        <text>D-cellobiose = beta-D-glucosyl-(1-&gt;4)-D-mannopyranose</text>
        <dbReference type="Rhea" id="RHEA:23384"/>
        <dbReference type="ChEBI" id="CHEBI:17057"/>
        <dbReference type="ChEBI" id="CHEBI:47931"/>
        <dbReference type="EC" id="5.1.3.11"/>
    </reaction>
</comment>
<evidence type="ECO:0000313" key="6">
    <source>
        <dbReference type="Proteomes" id="UP000677918"/>
    </source>
</evidence>
<dbReference type="InterPro" id="IPR028584">
    <property type="entry name" value="Cellobiose_2_epim"/>
</dbReference>
<comment type="similarity">
    <text evidence="4">Belongs to the cellobiose 2-epimerase family.</text>
</comment>
<keyword evidence="6" id="KW-1185">Reference proteome</keyword>
<name>A0A8J4M377_9BACL</name>
<dbReference type="AlphaFoldDB" id="A0A8J4M377"/>
<dbReference type="SUPFAM" id="SSF48208">
    <property type="entry name" value="Six-hairpin glycosidases"/>
    <property type="match status" value="1"/>
</dbReference>
<dbReference type="Gene3D" id="1.50.10.10">
    <property type="match status" value="1"/>
</dbReference>
<evidence type="ECO:0000256" key="2">
    <source>
        <dbReference type="ARBA" id="ARBA00008558"/>
    </source>
</evidence>
<gene>
    <name evidence="5" type="ORF">XYCOK13_33430</name>
</gene>
<dbReference type="InterPro" id="IPR012341">
    <property type="entry name" value="6hp_glycosidase-like_sf"/>
</dbReference>
<dbReference type="HAMAP" id="MF_00929">
    <property type="entry name" value="Cellobiose_2_epim"/>
    <property type="match status" value="1"/>
</dbReference>
<comment type="caution">
    <text evidence="5">The sequence shown here is derived from an EMBL/GenBank/DDBJ whole genome shotgun (WGS) entry which is preliminary data.</text>
</comment>
<dbReference type="Pfam" id="PF07221">
    <property type="entry name" value="GlcNAc_2-epim"/>
    <property type="match status" value="1"/>
</dbReference>
<dbReference type="EMBL" id="BOVK01000050">
    <property type="protein sequence ID" value="GIQ70519.1"/>
    <property type="molecule type" value="Genomic_DNA"/>
</dbReference>
<comment type="function">
    <text evidence="4">Catalyzes the reversible epimerization of cellobiose to 4-O-beta-D-glucopyranosyl-D-mannose (Glc-Man).</text>
</comment>
<evidence type="ECO:0000313" key="5">
    <source>
        <dbReference type="EMBL" id="GIQ70519.1"/>
    </source>
</evidence>
<proteinExistence type="inferred from homology"/>
<sequence length="391" mass="45340">MLKQMTAEIEKELHEHIMPFWLNLIDREHGGFYGLMDVNLNLNRKADKGGIATARHLWAFSSAYRVTGKTAYLEAAKHAYAFLKEKLVDREYGGLYWLVDYQGNPSDDRKHVYCQGFGVYSLSEFARATGDQEALALARELFALMEERGFDEANNAYKEEFTRQWEEKPNVSLSENGVLADITMNTHLHVLEAYTTLYRVWPNERLKERMINLMNLFRDRIYDAEGKYNKVFFNKQWESLLDLKSYGHDIEASWLLDEAIKAANLTDDSYLRMVKELAYAIADTAVLPDGSIANEIHGDQLDDSRVWWVQAEAIVSFVNAYERTQDQRFIELAQGVWDYTKQAIIDHRPGGEWYWSVDADGKPTSRNVADPWKASYHNGRFCLEMIERNAH</sequence>
<dbReference type="InterPro" id="IPR008928">
    <property type="entry name" value="6-hairpin_glycosidase_sf"/>
</dbReference>
<comment type="similarity">
    <text evidence="2">Belongs to the N-acylglucosamine 2-epimerase family.</text>
</comment>
<dbReference type="InterPro" id="IPR010819">
    <property type="entry name" value="AGE/CE"/>
</dbReference>
<reference evidence="5" key="1">
    <citation type="submission" date="2021-04" db="EMBL/GenBank/DDBJ databases">
        <title>Draft genome sequence of Xylanibacillus composti strain K13.</title>
        <authorList>
            <person name="Uke A."/>
            <person name="Chhe C."/>
            <person name="Baramee S."/>
            <person name="Kosugi A."/>
        </authorList>
    </citation>
    <scope>NUCLEOTIDE SEQUENCE</scope>
    <source>
        <strain evidence="5">K13</strain>
    </source>
</reference>
<protein>
    <recommendedName>
        <fullName evidence="4">Cellobiose 2-epimerase</fullName>
        <shortName evidence="4">CE</shortName>
        <ecNumber evidence="4">5.1.3.11</ecNumber>
    </recommendedName>
</protein>
<dbReference type="GO" id="GO:0047736">
    <property type="term" value="F:cellobiose epimerase activity"/>
    <property type="evidence" value="ECO:0007669"/>
    <property type="project" value="UniProtKB-UniRule"/>
</dbReference>
<accession>A0A8J4M377</accession>
<organism evidence="5 6">
    <name type="scientific">Xylanibacillus composti</name>
    <dbReference type="NCBI Taxonomy" id="1572762"/>
    <lineage>
        <taxon>Bacteria</taxon>
        <taxon>Bacillati</taxon>
        <taxon>Bacillota</taxon>
        <taxon>Bacilli</taxon>
        <taxon>Bacillales</taxon>
        <taxon>Paenibacillaceae</taxon>
        <taxon>Xylanibacillus</taxon>
    </lineage>
</organism>
<evidence type="ECO:0000256" key="3">
    <source>
        <dbReference type="ARBA" id="ARBA00023235"/>
    </source>
</evidence>
<dbReference type="Proteomes" id="UP000677918">
    <property type="component" value="Unassembled WGS sequence"/>
</dbReference>
<dbReference type="GO" id="GO:0005975">
    <property type="term" value="P:carbohydrate metabolic process"/>
    <property type="evidence" value="ECO:0007669"/>
    <property type="project" value="InterPro"/>
</dbReference>
<dbReference type="PANTHER" id="PTHR15108">
    <property type="entry name" value="N-ACYLGLUCOSAMINE-2-EPIMERASE"/>
    <property type="match status" value="1"/>
</dbReference>
<evidence type="ECO:0000256" key="4">
    <source>
        <dbReference type="HAMAP-Rule" id="MF_00929"/>
    </source>
</evidence>
<evidence type="ECO:0000256" key="1">
    <source>
        <dbReference type="ARBA" id="ARBA00001470"/>
    </source>
</evidence>